<comment type="caution">
    <text evidence="2">The sequence shown here is derived from an EMBL/GenBank/DDBJ whole genome shotgun (WGS) entry which is preliminary data.</text>
</comment>
<gene>
    <name evidence="2" type="ORF">EYZ11_011686</name>
</gene>
<dbReference type="AlphaFoldDB" id="A0A4S3J4A6"/>
<feature type="chain" id="PRO_5020874907" evidence="1">
    <location>
        <begin position="24"/>
        <end position="78"/>
    </location>
</feature>
<dbReference type="VEuPathDB" id="FungiDB:EYZ11_011686"/>
<evidence type="ECO:0000313" key="2">
    <source>
        <dbReference type="EMBL" id="THC88867.1"/>
    </source>
</evidence>
<keyword evidence="3" id="KW-1185">Reference proteome</keyword>
<proteinExistence type="predicted"/>
<dbReference type="EMBL" id="SOSA01000752">
    <property type="protein sequence ID" value="THC88867.1"/>
    <property type="molecule type" value="Genomic_DNA"/>
</dbReference>
<accession>A0A4S3J4A6</accession>
<organism evidence="2 3">
    <name type="scientific">Aspergillus tanneri</name>
    <dbReference type="NCBI Taxonomy" id="1220188"/>
    <lineage>
        <taxon>Eukaryota</taxon>
        <taxon>Fungi</taxon>
        <taxon>Dikarya</taxon>
        <taxon>Ascomycota</taxon>
        <taxon>Pezizomycotina</taxon>
        <taxon>Eurotiomycetes</taxon>
        <taxon>Eurotiomycetidae</taxon>
        <taxon>Eurotiales</taxon>
        <taxon>Aspergillaceae</taxon>
        <taxon>Aspergillus</taxon>
        <taxon>Aspergillus subgen. Circumdati</taxon>
    </lineage>
</organism>
<dbReference type="Proteomes" id="UP000308092">
    <property type="component" value="Unassembled WGS sequence"/>
</dbReference>
<sequence>MYTNTLGVLLILGGLVAEAPNFAGPVDVALGKNDLVFCGGDCNYPEKQAAFAQRPSIPNPTRKPAPHCEGGWPCHCDA</sequence>
<dbReference type="STRING" id="1220188.A0A4S3J4A6"/>
<protein>
    <submittedName>
        <fullName evidence="2">Uncharacterized protein</fullName>
    </submittedName>
</protein>
<name>A0A4S3J4A6_9EURO</name>
<evidence type="ECO:0000256" key="1">
    <source>
        <dbReference type="SAM" id="SignalP"/>
    </source>
</evidence>
<reference evidence="2 3" key="1">
    <citation type="submission" date="2019-03" db="EMBL/GenBank/DDBJ databases">
        <title>The genome sequence of a newly discovered highly antifungal drug resistant Aspergillus species, Aspergillus tanneri NIH 1004.</title>
        <authorList>
            <person name="Mounaud S."/>
            <person name="Singh I."/>
            <person name="Joardar V."/>
            <person name="Pakala S."/>
            <person name="Pakala S."/>
            <person name="Venepally P."/>
            <person name="Hoover J."/>
            <person name="Nierman W."/>
            <person name="Chung J."/>
            <person name="Losada L."/>
        </authorList>
    </citation>
    <scope>NUCLEOTIDE SEQUENCE [LARGE SCALE GENOMIC DNA]</scope>
    <source>
        <strain evidence="2 3">NIH1004</strain>
    </source>
</reference>
<feature type="signal peptide" evidence="1">
    <location>
        <begin position="1"/>
        <end position="23"/>
    </location>
</feature>
<keyword evidence="1" id="KW-0732">Signal</keyword>
<evidence type="ECO:0000313" key="3">
    <source>
        <dbReference type="Proteomes" id="UP000308092"/>
    </source>
</evidence>